<keyword evidence="5" id="KW-1185">Reference proteome</keyword>
<reference evidence="4 5" key="1">
    <citation type="submission" date="2020-08" db="EMBL/GenBank/DDBJ databases">
        <title>Genomic Encyclopedia of Type Strains, Phase IV (KMG-IV): sequencing the most valuable type-strain genomes for metagenomic binning, comparative biology and taxonomic classification.</title>
        <authorList>
            <person name="Goeker M."/>
        </authorList>
    </citation>
    <scope>NUCLEOTIDE SEQUENCE [LARGE SCALE GENOMIC DNA]</scope>
    <source>
        <strain evidence="4 5">DSM 24163</strain>
    </source>
</reference>
<dbReference type="RefSeq" id="WP_183958567.1">
    <property type="nucleotide sequence ID" value="NZ_JACHHP010000001.1"/>
</dbReference>
<keyword evidence="4" id="KW-0238">DNA-binding</keyword>
<gene>
    <name evidence="4" type="ORF">HNQ52_000025</name>
</gene>
<feature type="domain" description="Response regulatory" evidence="3">
    <location>
        <begin position="2"/>
        <end position="118"/>
    </location>
</feature>
<dbReference type="EMBL" id="JACHHP010000001">
    <property type="protein sequence ID" value="MBB5206509.1"/>
    <property type="molecule type" value="Genomic_DNA"/>
</dbReference>
<dbReference type="PANTHER" id="PTHR44591:SF25">
    <property type="entry name" value="CHEMOTAXIS TWO-COMPONENT RESPONSE REGULATOR"/>
    <property type="match status" value="1"/>
</dbReference>
<evidence type="ECO:0000259" key="3">
    <source>
        <dbReference type="PROSITE" id="PS50110"/>
    </source>
</evidence>
<proteinExistence type="predicted"/>
<dbReference type="Gene3D" id="3.40.50.2300">
    <property type="match status" value="1"/>
</dbReference>
<dbReference type="PANTHER" id="PTHR44591">
    <property type="entry name" value="STRESS RESPONSE REGULATOR PROTEIN 1"/>
    <property type="match status" value="1"/>
</dbReference>
<dbReference type="InterPro" id="IPR001789">
    <property type="entry name" value="Sig_transdc_resp-reg_receiver"/>
</dbReference>
<organism evidence="4 5">
    <name type="scientific">Chiayiivirga flava</name>
    <dbReference type="NCBI Taxonomy" id="659595"/>
    <lineage>
        <taxon>Bacteria</taxon>
        <taxon>Pseudomonadati</taxon>
        <taxon>Pseudomonadota</taxon>
        <taxon>Gammaproteobacteria</taxon>
        <taxon>Lysobacterales</taxon>
        <taxon>Lysobacteraceae</taxon>
        <taxon>Chiayiivirga</taxon>
    </lineage>
</organism>
<dbReference type="Proteomes" id="UP000521199">
    <property type="component" value="Unassembled WGS sequence"/>
</dbReference>
<comment type="caution">
    <text evidence="4">The sequence shown here is derived from an EMBL/GenBank/DDBJ whole genome shotgun (WGS) entry which is preliminary data.</text>
</comment>
<dbReference type="SUPFAM" id="SSF52172">
    <property type="entry name" value="CheY-like"/>
    <property type="match status" value="1"/>
</dbReference>
<accession>A0A7W8D261</accession>
<feature type="modified residue" description="4-aspartylphosphate" evidence="2">
    <location>
        <position position="52"/>
    </location>
</feature>
<protein>
    <submittedName>
        <fullName evidence="4">DNA-binding response OmpR family regulator</fullName>
    </submittedName>
</protein>
<dbReference type="InterPro" id="IPR050595">
    <property type="entry name" value="Bact_response_regulator"/>
</dbReference>
<evidence type="ECO:0000313" key="5">
    <source>
        <dbReference type="Proteomes" id="UP000521199"/>
    </source>
</evidence>
<dbReference type="GO" id="GO:0003677">
    <property type="term" value="F:DNA binding"/>
    <property type="evidence" value="ECO:0007669"/>
    <property type="project" value="UniProtKB-KW"/>
</dbReference>
<dbReference type="Pfam" id="PF00072">
    <property type="entry name" value="Response_reg"/>
    <property type="match status" value="1"/>
</dbReference>
<keyword evidence="1 2" id="KW-0597">Phosphoprotein</keyword>
<dbReference type="InterPro" id="IPR011006">
    <property type="entry name" value="CheY-like_superfamily"/>
</dbReference>
<evidence type="ECO:0000313" key="4">
    <source>
        <dbReference type="EMBL" id="MBB5206509.1"/>
    </source>
</evidence>
<evidence type="ECO:0000256" key="2">
    <source>
        <dbReference type="PROSITE-ProRule" id="PRU00169"/>
    </source>
</evidence>
<name>A0A7W8D261_9GAMM</name>
<sequence>MNILYAEDNVACGSAIADLLDMLGYSVRWCDSGRSLYAALLARTPADVLLLDLELGDEDGVDLVARARAAGVAVPPIVVFSARSQDRVERAAASLRAVGVLRKPSTSAQMIDALERAVA</sequence>
<dbReference type="GO" id="GO:0000160">
    <property type="term" value="P:phosphorelay signal transduction system"/>
    <property type="evidence" value="ECO:0007669"/>
    <property type="project" value="InterPro"/>
</dbReference>
<dbReference type="SMART" id="SM00448">
    <property type="entry name" value="REC"/>
    <property type="match status" value="1"/>
</dbReference>
<dbReference type="PROSITE" id="PS50110">
    <property type="entry name" value="RESPONSE_REGULATORY"/>
    <property type="match status" value="1"/>
</dbReference>
<evidence type="ECO:0000256" key="1">
    <source>
        <dbReference type="ARBA" id="ARBA00022553"/>
    </source>
</evidence>
<dbReference type="AlphaFoldDB" id="A0A7W8D261"/>